<keyword evidence="3" id="KW-0813">Transport</keyword>
<protein>
    <submittedName>
        <fullName evidence="6">ABC transporter substrate-binding protein</fullName>
    </submittedName>
</protein>
<feature type="signal peptide" evidence="4">
    <location>
        <begin position="1"/>
        <end position="23"/>
    </location>
</feature>
<reference evidence="6 7" key="1">
    <citation type="submission" date="2023-08" db="EMBL/GenBank/DDBJ databases">
        <title>The draft genome sequence of Paracraurococcus sp. LOR1-02.</title>
        <authorList>
            <person name="Kingkaew E."/>
            <person name="Tanasupawat S."/>
        </authorList>
    </citation>
    <scope>NUCLEOTIDE SEQUENCE [LARGE SCALE GENOMIC DNA]</scope>
    <source>
        <strain evidence="6 7">LOR1-02</strain>
    </source>
</reference>
<dbReference type="EMBL" id="JAUTWS010000009">
    <property type="protein sequence ID" value="MDO9708976.1"/>
    <property type="molecule type" value="Genomic_DNA"/>
</dbReference>
<comment type="similarity">
    <text evidence="1">Belongs to the leucine-binding protein family.</text>
</comment>
<evidence type="ECO:0000256" key="1">
    <source>
        <dbReference type="ARBA" id="ARBA00010062"/>
    </source>
</evidence>
<comment type="caution">
    <text evidence="6">The sequence shown here is derived from an EMBL/GenBank/DDBJ whole genome shotgun (WGS) entry which is preliminary data.</text>
</comment>
<accession>A0ABT9DYK0</accession>
<keyword evidence="2 4" id="KW-0732">Signal</keyword>
<evidence type="ECO:0000256" key="2">
    <source>
        <dbReference type="ARBA" id="ARBA00022729"/>
    </source>
</evidence>
<dbReference type="InterPro" id="IPR051010">
    <property type="entry name" value="BCAA_transport"/>
</dbReference>
<dbReference type="SUPFAM" id="SSF53822">
    <property type="entry name" value="Periplasmic binding protein-like I"/>
    <property type="match status" value="1"/>
</dbReference>
<keyword evidence="7" id="KW-1185">Reference proteome</keyword>
<dbReference type="InterPro" id="IPR028081">
    <property type="entry name" value="Leu-bd"/>
</dbReference>
<gene>
    <name evidence="6" type="ORF">Q7A36_11540</name>
</gene>
<evidence type="ECO:0000259" key="5">
    <source>
        <dbReference type="Pfam" id="PF13458"/>
    </source>
</evidence>
<evidence type="ECO:0000256" key="4">
    <source>
        <dbReference type="SAM" id="SignalP"/>
    </source>
</evidence>
<name>A0ABT9DYK0_9PROT</name>
<dbReference type="RefSeq" id="WP_305103842.1">
    <property type="nucleotide sequence ID" value="NZ_JAUTWS010000009.1"/>
</dbReference>
<dbReference type="InterPro" id="IPR028082">
    <property type="entry name" value="Peripla_BP_I"/>
</dbReference>
<feature type="domain" description="Leucine-binding protein" evidence="5">
    <location>
        <begin position="27"/>
        <end position="364"/>
    </location>
</feature>
<feature type="chain" id="PRO_5046706093" evidence="4">
    <location>
        <begin position="24"/>
        <end position="391"/>
    </location>
</feature>
<organism evidence="6 7">
    <name type="scientific">Paracraurococcus lichenis</name>
    <dbReference type="NCBI Taxonomy" id="3064888"/>
    <lineage>
        <taxon>Bacteria</taxon>
        <taxon>Pseudomonadati</taxon>
        <taxon>Pseudomonadota</taxon>
        <taxon>Alphaproteobacteria</taxon>
        <taxon>Acetobacterales</taxon>
        <taxon>Roseomonadaceae</taxon>
        <taxon>Paracraurococcus</taxon>
    </lineage>
</organism>
<evidence type="ECO:0000313" key="6">
    <source>
        <dbReference type="EMBL" id="MDO9708976.1"/>
    </source>
</evidence>
<dbReference type="PANTHER" id="PTHR30483:SF6">
    <property type="entry name" value="PERIPLASMIC BINDING PROTEIN OF ABC TRANSPORTER FOR NATURAL AMINO ACIDS"/>
    <property type="match status" value="1"/>
</dbReference>
<evidence type="ECO:0000313" key="7">
    <source>
        <dbReference type="Proteomes" id="UP001243009"/>
    </source>
</evidence>
<dbReference type="Pfam" id="PF13458">
    <property type="entry name" value="Peripla_BP_6"/>
    <property type="match status" value="1"/>
</dbReference>
<dbReference type="Proteomes" id="UP001243009">
    <property type="component" value="Unassembled WGS sequence"/>
</dbReference>
<dbReference type="Gene3D" id="3.40.50.2300">
    <property type="match status" value="2"/>
</dbReference>
<keyword evidence="3" id="KW-0029">Amino-acid transport</keyword>
<sequence>MLLGRRNLMLAAAATGLARPALAQSEPIRFGWLAALTGPGSSAGIGFDRGIRFAAEEINGAGGVKGRKIEILTRDTQGDPTKCVNATQEMINRLKVHTTWGPCNSGESLAATPILARAKMPNMHPCVVDQLIDPAKYPNAFRQAPSNRQWADAAHRYCLDVLKIRDIAVVGDTTGYGTAASDASEALLKQLNANVVGKYLIEAQQTDVTADMTRMRNAGAKVILIWSVNGGYLSRIINTRAQMGWDVPIVGHPTLGSGEVKALLAKPENWEKVYMVGYRSCSFDAEGKLPPRSAEFVQRIAGKITLSDTSLWWVACGYDALRLVAAAVQETGSTEHAKTIEYWNGLRGWPGIFGNYTFSPTEHNGYPGEDVVMSLANSNREGAFTIAPGYA</sequence>
<proteinExistence type="inferred from homology"/>
<dbReference type="PANTHER" id="PTHR30483">
    <property type="entry name" value="LEUCINE-SPECIFIC-BINDING PROTEIN"/>
    <property type="match status" value="1"/>
</dbReference>
<evidence type="ECO:0000256" key="3">
    <source>
        <dbReference type="ARBA" id="ARBA00022970"/>
    </source>
</evidence>